<evidence type="ECO:0000256" key="2">
    <source>
        <dbReference type="ARBA" id="ARBA00022679"/>
    </source>
</evidence>
<feature type="domain" description="Glycosyltransferase subfamily 4-like N-terminal" evidence="4">
    <location>
        <begin position="20"/>
        <end position="183"/>
    </location>
</feature>
<gene>
    <name evidence="5" type="ORF">PAI11_42930</name>
</gene>
<protein>
    <submittedName>
        <fullName evidence="5">Glycosyl transferase group 1</fullName>
    </submittedName>
</protein>
<dbReference type="AlphaFoldDB" id="H0EBR0"/>
<keyword evidence="1" id="KW-0328">Glycosyltransferase</keyword>
<dbReference type="Pfam" id="PF13439">
    <property type="entry name" value="Glyco_transf_4"/>
    <property type="match status" value="1"/>
</dbReference>
<evidence type="ECO:0000256" key="3">
    <source>
        <dbReference type="SAM" id="MobiDB-lite"/>
    </source>
</evidence>
<evidence type="ECO:0000313" key="5">
    <source>
        <dbReference type="EMBL" id="EHN08885.1"/>
    </source>
</evidence>
<dbReference type="CDD" id="cd03801">
    <property type="entry name" value="GT4_PimA-like"/>
    <property type="match status" value="1"/>
</dbReference>
<name>H0EBR0_9ACTN</name>
<dbReference type="InterPro" id="IPR028098">
    <property type="entry name" value="Glyco_trans_4-like_N"/>
</dbReference>
<dbReference type="GO" id="GO:0016757">
    <property type="term" value="F:glycosyltransferase activity"/>
    <property type="evidence" value="ECO:0007669"/>
    <property type="project" value="UniProtKB-KW"/>
</dbReference>
<keyword evidence="6" id="KW-1185">Reference proteome</keyword>
<accession>H0EBR0</accession>
<dbReference type="PATRIC" id="fig|1097667.3.peg.4254"/>
<sequence length="413" mass="44010">MTPDALRPLWLTETYPPARGGMAQSCDRIVRGLRGAGATVDVLHVLPRARPGSPSFAIQRQAGGRYLACPVDDDPPHAFNRAWSALDADPATRDITHVVAFGGSRPITVGPVLAAWLGVPLVTLIRGNDFDSAVFSARRRPLLADAFSRSALVAAVARDKVEKISALHPDVPVRWIPNGIDLDAWDLAPSDRAAAAAWRAATVPEGRRVLGLFGHLKPKKGGAFFLDALLRSGRAEAFHLLLAGELDPEMDAWLAEHRDRVSWTTLPFLDRFELLPWYAACDWMVIPSFYDGLPNVLVEAVALGIPVIGSRVAGMADVLTDGETGLLFDVGDEAGCGWALERAATLDPAALAAACRRLAVERLDARTETGRYLAALSDVLGDRRPAPASDLVAVGDPAPPTASAEPLAGGRSS</sequence>
<reference evidence="5 6" key="1">
    <citation type="journal article" date="2013" name="Biodegradation">
        <title>Quantitative proteomic analysis of ibuprofen-degrading Patulibacter sp. strain I11.</title>
        <authorList>
            <person name="Almeida B."/>
            <person name="Kjeldal H."/>
            <person name="Lolas I."/>
            <person name="Knudsen A.D."/>
            <person name="Carvalho G."/>
            <person name="Nielsen K.L."/>
            <person name="Barreto Crespo M.T."/>
            <person name="Stensballe A."/>
            <person name="Nielsen J.L."/>
        </authorList>
    </citation>
    <scope>NUCLEOTIDE SEQUENCE [LARGE SCALE GENOMIC DNA]</scope>
    <source>
        <strain evidence="5 6">I11</strain>
    </source>
</reference>
<comment type="caution">
    <text evidence="5">The sequence shown here is derived from an EMBL/GenBank/DDBJ whole genome shotgun (WGS) entry which is preliminary data.</text>
</comment>
<feature type="region of interest" description="Disordered" evidence="3">
    <location>
        <begin position="382"/>
        <end position="413"/>
    </location>
</feature>
<dbReference type="EMBL" id="AGUD01000315">
    <property type="protein sequence ID" value="EHN08885.1"/>
    <property type="molecule type" value="Genomic_DNA"/>
</dbReference>
<dbReference type="SUPFAM" id="SSF53756">
    <property type="entry name" value="UDP-Glycosyltransferase/glycogen phosphorylase"/>
    <property type="match status" value="1"/>
</dbReference>
<evidence type="ECO:0000259" key="4">
    <source>
        <dbReference type="Pfam" id="PF13439"/>
    </source>
</evidence>
<dbReference type="InterPro" id="IPR050194">
    <property type="entry name" value="Glycosyltransferase_grp1"/>
</dbReference>
<dbReference type="PANTHER" id="PTHR45947:SF3">
    <property type="entry name" value="SULFOQUINOVOSYL TRANSFERASE SQD2"/>
    <property type="match status" value="1"/>
</dbReference>
<dbReference type="Pfam" id="PF13692">
    <property type="entry name" value="Glyco_trans_1_4"/>
    <property type="match status" value="1"/>
</dbReference>
<dbReference type="RefSeq" id="WP_007579198.1">
    <property type="nucleotide sequence ID" value="NZ_AGUD01000315.1"/>
</dbReference>
<keyword evidence="2 5" id="KW-0808">Transferase</keyword>
<dbReference type="Gene3D" id="3.40.50.2000">
    <property type="entry name" value="Glycogen Phosphorylase B"/>
    <property type="match status" value="2"/>
</dbReference>
<evidence type="ECO:0000256" key="1">
    <source>
        <dbReference type="ARBA" id="ARBA00022676"/>
    </source>
</evidence>
<dbReference type="GO" id="GO:1901137">
    <property type="term" value="P:carbohydrate derivative biosynthetic process"/>
    <property type="evidence" value="ECO:0007669"/>
    <property type="project" value="UniProtKB-ARBA"/>
</dbReference>
<proteinExistence type="predicted"/>
<dbReference type="PANTHER" id="PTHR45947">
    <property type="entry name" value="SULFOQUINOVOSYL TRANSFERASE SQD2"/>
    <property type="match status" value="1"/>
</dbReference>
<organism evidence="5 6">
    <name type="scientific">Patulibacter medicamentivorans</name>
    <dbReference type="NCBI Taxonomy" id="1097667"/>
    <lineage>
        <taxon>Bacteria</taxon>
        <taxon>Bacillati</taxon>
        <taxon>Actinomycetota</taxon>
        <taxon>Thermoleophilia</taxon>
        <taxon>Solirubrobacterales</taxon>
        <taxon>Patulibacteraceae</taxon>
        <taxon>Patulibacter</taxon>
    </lineage>
</organism>
<dbReference type="Proteomes" id="UP000005143">
    <property type="component" value="Unassembled WGS sequence"/>
</dbReference>
<evidence type="ECO:0000313" key="6">
    <source>
        <dbReference type="Proteomes" id="UP000005143"/>
    </source>
</evidence>